<evidence type="ECO:0000256" key="2">
    <source>
        <dbReference type="RuleBase" id="RU004429"/>
    </source>
</evidence>
<comment type="similarity">
    <text evidence="1 2">Belongs to the complex I subunit 6 family.</text>
</comment>
<feature type="transmembrane region" description="Helical" evidence="2">
    <location>
        <begin position="6"/>
        <end position="23"/>
    </location>
</feature>
<keyword evidence="2" id="KW-1003">Cell membrane</keyword>
<organism evidence="3 4">
    <name type="scientific">Dongia rigui</name>
    <dbReference type="NCBI Taxonomy" id="940149"/>
    <lineage>
        <taxon>Bacteria</taxon>
        <taxon>Pseudomonadati</taxon>
        <taxon>Pseudomonadota</taxon>
        <taxon>Alphaproteobacteria</taxon>
        <taxon>Rhodospirillales</taxon>
        <taxon>Dongiaceae</taxon>
        <taxon>Dongia</taxon>
    </lineage>
</organism>
<dbReference type="RefSeq" id="WP_320498635.1">
    <property type="nucleotide sequence ID" value="NZ_JAXCLX010000001.1"/>
</dbReference>
<accession>A0ABU5DSP3</accession>
<comment type="caution">
    <text evidence="3">The sequence shown here is derived from an EMBL/GenBank/DDBJ whole genome shotgun (WGS) entry which is preliminary data.</text>
</comment>
<gene>
    <name evidence="3" type="ORF">SMD31_00680</name>
</gene>
<dbReference type="InterPro" id="IPR042106">
    <property type="entry name" value="Nuo/plastoQ_OxRdtase_6_NuoJ"/>
</dbReference>
<name>A0ABU5DSP3_9PROT</name>
<comment type="catalytic activity">
    <reaction evidence="2">
        <text>a quinone + NADH + 5 H(+)(in) = a quinol + NAD(+) + 4 H(+)(out)</text>
        <dbReference type="Rhea" id="RHEA:57888"/>
        <dbReference type="ChEBI" id="CHEBI:15378"/>
        <dbReference type="ChEBI" id="CHEBI:24646"/>
        <dbReference type="ChEBI" id="CHEBI:57540"/>
        <dbReference type="ChEBI" id="CHEBI:57945"/>
        <dbReference type="ChEBI" id="CHEBI:132124"/>
    </reaction>
</comment>
<comment type="subcellular location">
    <subcellularLocation>
        <location evidence="2">Cell membrane</location>
        <topology evidence="2">Multi-pass membrane protein</topology>
    </subcellularLocation>
</comment>
<keyword evidence="2" id="KW-0472">Membrane</keyword>
<proteinExistence type="inferred from homology"/>
<evidence type="ECO:0000313" key="3">
    <source>
        <dbReference type="EMBL" id="MDY0870413.1"/>
    </source>
</evidence>
<dbReference type="EC" id="7.1.1.-" evidence="2"/>
<feature type="transmembrane region" description="Helical" evidence="2">
    <location>
        <begin position="144"/>
        <end position="165"/>
    </location>
</feature>
<keyword evidence="2" id="KW-1133">Transmembrane helix</keyword>
<reference evidence="3 4" key="1">
    <citation type="journal article" date="2013" name="Antonie Van Leeuwenhoek">
        <title>Dongia rigui sp. nov., isolated from freshwater of a large wetland in Korea.</title>
        <authorList>
            <person name="Baik K.S."/>
            <person name="Hwang Y.M."/>
            <person name="Choi J.S."/>
            <person name="Kwon J."/>
            <person name="Seong C.N."/>
        </authorList>
    </citation>
    <scope>NUCLEOTIDE SEQUENCE [LARGE SCALE GENOMIC DNA]</scope>
    <source>
        <strain evidence="3 4">04SU4-P</strain>
    </source>
</reference>
<dbReference type="Proteomes" id="UP001271769">
    <property type="component" value="Unassembled WGS sequence"/>
</dbReference>
<dbReference type="PANTHER" id="PTHR33269:SF17">
    <property type="entry name" value="NADH-UBIQUINONE OXIDOREDUCTASE CHAIN 6"/>
    <property type="match status" value="1"/>
</dbReference>
<evidence type="ECO:0000256" key="1">
    <source>
        <dbReference type="ARBA" id="ARBA00005698"/>
    </source>
</evidence>
<dbReference type="Gene3D" id="1.20.120.1200">
    <property type="entry name" value="NADH-ubiquinone/plastoquinone oxidoreductase chain 6, subunit NuoJ"/>
    <property type="match status" value="1"/>
</dbReference>
<dbReference type="GO" id="GO:0050136">
    <property type="term" value="F:NADH dehydrogenase (quinone) (non-electrogenic) activity"/>
    <property type="evidence" value="ECO:0007669"/>
    <property type="project" value="UniProtKB-EC"/>
</dbReference>
<dbReference type="Pfam" id="PF00499">
    <property type="entry name" value="Oxidored_q3"/>
    <property type="match status" value="1"/>
</dbReference>
<dbReference type="NCBIfam" id="NF005164">
    <property type="entry name" value="PRK06638.1-4"/>
    <property type="match status" value="1"/>
</dbReference>
<feature type="transmembrane region" description="Helical" evidence="2">
    <location>
        <begin position="55"/>
        <end position="79"/>
    </location>
</feature>
<keyword evidence="2" id="KW-0874">Quinone</keyword>
<feature type="transmembrane region" description="Helical" evidence="2">
    <location>
        <begin position="30"/>
        <end position="49"/>
    </location>
</feature>
<dbReference type="EMBL" id="JAXCLX010000001">
    <property type="protein sequence ID" value="MDY0870413.1"/>
    <property type="molecule type" value="Genomic_DNA"/>
</dbReference>
<dbReference type="InterPro" id="IPR001457">
    <property type="entry name" value="NADH_UbQ/plastoQ_OxRdtase_su6"/>
</dbReference>
<dbReference type="PANTHER" id="PTHR33269">
    <property type="entry name" value="NADH-UBIQUINONE OXIDOREDUCTASE CHAIN 6"/>
    <property type="match status" value="1"/>
</dbReference>
<feature type="transmembrane region" description="Helical" evidence="2">
    <location>
        <begin position="91"/>
        <end position="115"/>
    </location>
</feature>
<keyword evidence="4" id="KW-1185">Reference proteome</keyword>
<sequence>MIVQTIAFYVFAAVAVVAALLVVGNRNPVYSVLFLILTFFNVAALFVLIGAEFLAMMLVVVYVGAVAVLFLFVVMMLDINFVELRQGFVRYLPIGAVVGVILAAELIFVMVGTGLGTATAGSPTPPIDQVSNTEALGNIMYTQYFYLFQVAGLVLLVAMMGAIVLTHREREGVRRQRIAAQVDRTSASVQLTKVKSGQGATGGVK</sequence>
<keyword evidence="2" id="KW-0812">Transmembrane</keyword>
<evidence type="ECO:0000313" key="4">
    <source>
        <dbReference type="Proteomes" id="UP001271769"/>
    </source>
</evidence>
<keyword evidence="2" id="KW-0520">NAD</keyword>
<keyword evidence="3" id="KW-0560">Oxidoreductase</keyword>
<comment type="function">
    <text evidence="2">NDH-1 shuttles electrons from NADH, via FMN and iron-sulfur (Fe-S) centers, to quinones in the respiratory chain. Couples the redox reaction to proton translocation (for every two electrons transferred, four hydrogen ions are translocated across the cytoplasmic membrane), and thus conserves the redox energy in a proton gradient.</text>
</comment>
<protein>
    <recommendedName>
        <fullName evidence="2">NADH-quinone oxidoreductase subunit J</fullName>
        <ecNumber evidence="2">7.1.1.-</ecNumber>
    </recommendedName>
</protein>